<evidence type="ECO:0000256" key="4">
    <source>
        <dbReference type="ARBA" id="ARBA00023284"/>
    </source>
</evidence>
<evidence type="ECO:0000256" key="3">
    <source>
        <dbReference type="ARBA" id="ARBA00023002"/>
    </source>
</evidence>
<keyword evidence="9" id="KW-1185">Reference proteome</keyword>
<feature type="domain" description="Thioredoxin" evidence="7">
    <location>
        <begin position="2"/>
        <end position="158"/>
    </location>
</feature>
<evidence type="ECO:0000256" key="1">
    <source>
        <dbReference type="ARBA" id="ARBA00022559"/>
    </source>
</evidence>
<dbReference type="InterPro" id="IPR013740">
    <property type="entry name" value="Redoxin"/>
</dbReference>
<dbReference type="FunFam" id="3.40.30.10:FF:000020">
    <property type="entry name" value="Peroxiredoxin"/>
    <property type="match status" value="1"/>
</dbReference>
<evidence type="ECO:0000313" key="9">
    <source>
        <dbReference type="Proteomes" id="UP000528457"/>
    </source>
</evidence>
<evidence type="ECO:0000259" key="7">
    <source>
        <dbReference type="PROSITE" id="PS51352"/>
    </source>
</evidence>
<keyword evidence="2 6" id="KW-0049">Antioxidant</keyword>
<dbReference type="InterPro" id="IPR037944">
    <property type="entry name" value="PRX5-like"/>
</dbReference>
<dbReference type="PROSITE" id="PS51352">
    <property type="entry name" value="THIOREDOXIN_2"/>
    <property type="match status" value="1"/>
</dbReference>
<evidence type="ECO:0000256" key="6">
    <source>
        <dbReference type="RuleBase" id="RU366011"/>
    </source>
</evidence>
<dbReference type="InParanoid" id="A0A7X0JUZ0"/>
<dbReference type="SUPFAM" id="SSF52833">
    <property type="entry name" value="Thioredoxin-like"/>
    <property type="match status" value="1"/>
</dbReference>
<comment type="function">
    <text evidence="6">Thiol-specific peroxidase that catalyzes the reduction of hydrogen peroxide and organic hydroperoxides to water and alcohols, respectively. Plays a role in cell protection against oxidative stress by detoxifying peroxides.</text>
</comment>
<dbReference type="AlphaFoldDB" id="A0A7X0JUZ0"/>
<organism evidence="8 9">
    <name type="scientific">Pseudoteredinibacter isoporae</name>
    <dbReference type="NCBI Taxonomy" id="570281"/>
    <lineage>
        <taxon>Bacteria</taxon>
        <taxon>Pseudomonadati</taxon>
        <taxon>Pseudomonadota</taxon>
        <taxon>Gammaproteobacteria</taxon>
        <taxon>Cellvibrionales</taxon>
        <taxon>Cellvibrionaceae</taxon>
        <taxon>Pseudoteredinibacter</taxon>
    </lineage>
</organism>
<dbReference type="Gene3D" id="3.40.30.10">
    <property type="entry name" value="Glutaredoxin"/>
    <property type="match status" value="1"/>
</dbReference>
<dbReference type="InterPro" id="IPR036249">
    <property type="entry name" value="Thioredoxin-like_sf"/>
</dbReference>
<gene>
    <name evidence="8" type="ORF">HNR48_003044</name>
</gene>
<comment type="caution">
    <text evidence="8">The sequence shown here is derived from an EMBL/GenBank/DDBJ whole genome shotgun (WGS) entry which is preliminary data.</text>
</comment>
<dbReference type="PANTHER" id="PTHR10430:SF16">
    <property type="entry name" value="PEROXIREDOXIN-5, MITOCHONDRIAL"/>
    <property type="match status" value="1"/>
</dbReference>
<dbReference type="GO" id="GO:0042744">
    <property type="term" value="P:hydrogen peroxide catabolic process"/>
    <property type="evidence" value="ECO:0007669"/>
    <property type="project" value="TreeGrafter"/>
</dbReference>
<dbReference type="GO" id="GO:0005737">
    <property type="term" value="C:cytoplasm"/>
    <property type="evidence" value="ECO:0007669"/>
    <property type="project" value="TreeGrafter"/>
</dbReference>
<dbReference type="EMBL" id="JACHHT010000002">
    <property type="protein sequence ID" value="MBB6522759.1"/>
    <property type="molecule type" value="Genomic_DNA"/>
</dbReference>
<keyword evidence="4 6" id="KW-0676">Redox-active center</keyword>
<evidence type="ECO:0000256" key="2">
    <source>
        <dbReference type="ARBA" id="ARBA00022862"/>
    </source>
</evidence>
<feature type="active site" description="Cysteine sulfenic acid (-SOH) intermediate" evidence="5">
    <location>
        <position position="48"/>
    </location>
</feature>
<name>A0A7X0JUZ0_9GAMM</name>
<proteinExistence type="inferred from homology"/>
<dbReference type="PANTHER" id="PTHR10430">
    <property type="entry name" value="PEROXIREDOXIN"/>
    <property type="match status" value="1"/>
</dbReference>
<protein>
    <recommendedName>
        <fullName evidence="6">Glutathione-dependent peroxiredoxin</fullName>
        <ecNumber evidence="6">1.11.1.27</ecNumber>
    </recommendedName>
</protein>
<sequence length="158" mass="16441">MIQAQDTIPAVELQIMGDSGPETVNSAELCKDKKVVLFAVPGAFTPTCSAAHLPGFAASAEALKAKGVDSIICTSVNDVFVMHAWGLANGSEDVVMLADGNGEFAEALGLTMDASGFKMGSLRSKRYAMIIENGVVQHVAVDNKGLDLSSVEAILAKL</sequence>
<accession>A0A7X0JUZ0</accession>
<dbReference type="Proteomes" id="UP000528457">
    <property type="component" value="Unassembled WGS sequence"/>
</dbReference>
<comment type="similarity">
    <text evidence="6">Belongs to the peroxiredoxin family. Prx5 subfamily.</text>
</comment>
<evidence type="ECO:0000313" key="8">
    <source>
        <dbReference type="EMBL" id="MBB6522759.1"/>
    </source>
</evidence>
<evidence type="ECO:0000256" key="5">
    <source>
        <dbReference type="PIRSR" id="PIRSR637944-1"/>
    </source>
</evidence>
<keyword evidence="1 6" id="KW-0575">Peroxidase</keyword>
<dbReference type="GO" id="GO:0045454">
    <property type="term" value="P:cell redox homeostasis"/>
    <property type="evidence" value="ECO:0007669"/>
    <property type="project" value="TreeGrafter"/>
</dbReference>
<dbReference type="GO" id="GO:0008379">
    <property type="term" value="F:thioredoxin peroxidase activity"/>
    <property type="evidence" value="ECO:0007669"/>
    <property type="project" value="InterPro"/>
</dbReference>
<dbReference type="RefSeq" id="WP_166845265.1">
    <property type="nucleotide sequence ID" value="NZ_JAAONY010000002.1"/>
</dbReference>
<reference evidence="8 9" key="1">
    <citation type="submission" date="2020-08" db="EMBL/GenBank/DDBJ databases">
        <title>Genomic Encyclopedia of Type Strains, Phase IV (KMG-IV): sequencing the most valuable type-strain genomes for metagenomic binning, comparative biology and taxonomic classification.</title>
        <authorList>
            <person name="Goeker M."/>
        </authorList>
    </citation>
    <scope>NUCLEOTIDE SEQUENCE [LARGE SCALE GENOMIC DNA]</scope>
    <source>
        <strain evidence="8 9">DSM 22368</strain>
    </source>
</reference>
<dbReference type="Pfam" id="PF08534">
    <property type="entry name" value="Redoxin"/>
    <property type="match status" value="1"/>
</dbReference>
<keyword evidence="3 6" id="KW-0560">Oxidoreductase</keyword>
<dbReference type="InterPro" id="IPR013766">
    <property type="entry name" value="Thioredoxin_domain"/>
</dbReference>
<dbReference type="GO" id="GO:0034599">
    <property type="term" value="P:cellular response to oxidative stress"/>
    <property type="evidence" value="ECO:0007669"/>
    <property type="project" value="InterPro"/>
</dbReference>
<dbReference type="EC" id="1.11.1.27" evidence="6"/>
<dbReference type="CDD" id="cd03013">
    <property type="entry name" value="PRX5_like"/>
    <property type="match status" value="1"/>
</dbReference>
<comment type="catalytic activity">
    <reaction evidence="6">
        <text>a hydroperoxide + 2 glutathione = an alcohol + glutathione disulfide + H2O</text>
        <dbReference type="Rhea" id="RHEA:62632"/>
        <dbReference type="ChEBI" id="CHEBI:15377"/>
        <dbReference type="ChEBI" id="CHEBI:30879"/>
        <dbReference type="ChEBI" id="CHEBI:35924"/>
        <dbReference type="ChEBI" id="CHEBI:57925"/>
        <dbReference type="ChEBI" id="CHEBI:58297"/>
        <dbReference type="EC" id="1.11.1.27"/>
    </reaction>
</comment>